<dbReference type="GO" id="GO:0005524">
    <property type="term" value="F:ATP binding"/>
    <property type="evidence" value="ECO:0007669"/>
    <property type="project" value="InterPro"/>
</dbReference>
<dbReference type="PANTHER" id="PTHR44329">
    <property type="entry name" value="SERINE/THREONINE-PROTEIN KINASE TNNI3K-RELATED"/>
    <property type="match status" value="1"/>
</dbReference>
<dbReference type="Gene3D" id="3.30.200.20">
    <property type="entry name" value="Phosphorylase Kinase, domain 1"/>
    <property type="match status" value="1"/>
</dbReference>
<dbReference type="InterPro" id="IPR000719">
    <property type="entry name" value="Prot_kinase_dom"/>
</dbReference>
<name>A0A097IVX6_9POXV</name>
<dbReference type="InterPro" id="IPR051681">
    <property type="entry name" value="Ser/Thr_Kinases-Pseudokinases"/>
</dbReference>
<sequence length="291" mass="34347">MTDTLLNKLFPDIVNNNIKVIKYSDVVKIENENYECKNSYVYNAIYNNEEVLVIMFKDSHTGYKVLMDISEKYNILQQKHEKNMLRIYAAFVDNHIKFKMPKISLIVEKCKPIRKIILEKINLPFENKIDLIFNSLTSLILFYNYTKKPYKYINSSNFLMNSEYDIKIVSHGLETILSNPAFNTMKSSSYYSPKLIMNPFNEQTISDDIYSFGILMYEILSYKIPFENMKSREIISCIKNNKIESELNISSINCPDILKNLIKRCINIDPVIRPSFKEIYQNILIYKFNKK</sequence>
<dbReference type="Pfam" id="PF07714">
    <property type="entry name" value="PK_Tyr_Ser-Thr"/>
    <property type="match status" value="1"/>
</dbReference>
<protein>
    <submittedName>
        <fullName evidence="2">Tyrosine kinase-like protein</fullName>
    </submittedName>
</protein>
<evidence type="ECO:0000313" key="3">
    <source>
        <dbReference type="Proteomes" id="UP000121784"/>
    </source>
</evidence>
<dbReference type="InterPro" id="IPR001245">
    <property type="entry name" value="Ser-Thr/Tyr_kinase_cat_dom"/>
</dbReference>
<dbReference type="SUPFAM" id="SSF56112">
    <property type="entry name" value="Protein kinase-like (PK-like)"/>
    <property type="match status" value="1"/>
</dbReference>
<reference evidence="2 3" key="1">
    <citation type="submission" date="2014-09" db="EMBL/GenBank/DDBJ databases">
        <title>Complete Genome Sequence of the Embu Virus Strain SPAn 880.</title>
        <authorList>
            <person name="Ibrahim M.S."/>
            <person name="Antwerpen M.H."/>
            <person name="Georgi E."/>
            <person name="Vette P."/>
            <person name="Zoeller G."/>
            <person name="Meyer H."/>
        </authorList>
    </citation>
    <scope>NUCLEOTIDE SEQUENCE [LARGE SCALE GENOMIC DNA]</scope>
    <source>
        <strain evidence="2">SPAn880</strain>
    </source>
</reference>
<dbReference type="GO" id="GO:0004674">
    <property type="term" value="F:protein serine/threonine kinase activity"/>
    <property type="evidence" value="ECO:0007669"/>
    <property type="project" value="TreeGrafter"/>
</dbReference>
<evidence type="ECO:0000313" key="2">
    <source>
        <dbReference type="EMBL" id="AIT70772.1"/>
    </source>
</evidence>
<dbReference type="PROSITE" id="PS50011">
    <property type="entry name" value="PROTEIN_KINASE_DOM"/>
    <property type="match status" value="1"/>
</dbReference>
<organism evidence="2 3">
    <name type="scientific">Cotia virus</name>
    <dbReference type="NCBI Taxonomy" id="39444"/>
    <lineage>
        <taxon>Viruses</taxon>
        <taxon>Varidnaviria</taxon>
        <taxon>Bamfordvirae</taxon>
        <taxon>Nucleocytoviricota</taxon>
        <taxon>Pokkesviricetes</taxon>
        <taxon>Chitovirales</taxon>
        <taxon>Poxviridae</taxon>
        <taxon>Chordopoxvirinae</taxon>
        <taxon>Oryzopoxvirus</taxon>
        <taxon>Oryzopoxvirus cotia</taxon>
    </lineage>
</organism>
<keyword evidence="2" id="KW-0418">Kinase</keyword>
<feature type="domain" description="Protein kinase" evidence="1">
    <location>
        <begin position="27"/>
        <end position="285"/>
    </location>
</feature>
<dbReference type="InterPro" id="IPR011009">
    <property type="entry name" value="Kinase-like_dom_sf"/>
</dbReference>
<dbReference type="SMR" id="A0A097IVX6"/>
<evidence type="ECO:0000259" key="1">
    <source>
        <dbReference type="PROSITE" id="PS50011"/>
    </source>
</evidence>
<dbReference type="Gene3D" id="1.10.510.10">
    <property type="entry name" value="Transferase(Phosphotransferase) domain 1"/>
    <property type="match status" value="1"/>
</dbReference>
<dbReference type="EMBL" id="KM595078">
    <property type="protein sequence ID" value="AIT70772.1"/>
    <property type="molecule type" value="Genomic_DNA"/>
</dbReference>
<accession>A0A097IVX6</accession>
<dbReference type="Proteomes" id="UP000121784">
    <property type="component" value="Segment"/>
</dbReference>
<proteinExistence type="predicted"/>
<keyword evidence="2" id="KW-0808">Transferase</keyword>
<gene>
    <name evidence="2" type="primary">157</name>
</gene>